<dbReference type="Pfam" id="PF02518">
    <property type="entry name" value="HATPase_c"/>
    <property type="match status" value="1"/>
</dbReference>
<evidence type="ECO:0000313" key="17">
    <source>
        <dbReference type="EMBL" id="NNT71121.1"/>
    </source>
</evidence>
<evidence type="ECO:0000256" key="11">
    <source>
        <dbReference type="ARBA" id="ARBA00022989"/>
    </source>
</evidence>
<dbReference type="InterPro" id="IPR003594">
    <property type="entry name" value="HATPase_dom"/>
</dbReference>
<comment type="caution">
    <text evidence="17">The sequence shown here is derived from an EMBL/GenBank/DDBJ whole genome shotgun (WGS) entry which is preliminary data.</text>
</comment>
<accession>A0A7Y3R7T8</accession>
<dbReference type="SMART" id="SM00304">
    <property type="entry name" value="HAMP"/>
    <property type="match status" value="1"/>
</dbReference>
<evidence type="ECO:0000256" key="1">
    <source>
        <dbReference type="ARBA" id="ARBA00000085"/>
    </source>
</evidence>
<dbReference type="EMBL" id="JABEVX010000001">
    <property type="protein sequence ID" value="NNT71121.1"/>
    <property type="molecule type" value="Genomic_DNA"/>
</dbReference>
<dbReference type="SMART" id="SM00388">
    <property type="entry name" value="HisKA"/>
    <property type="match status" value="1"/>
</dbReference>
<proteinExistence type="predicted"/>
<protein>
    <recommendedName>
        <fullName evidence="3">histidine kinase</fullName>
        <ecNumber evidence="3">2.7.13.3</ecNumber>
    </recommendedName>
</protein>
<dbReference type="SUPFAM" id="SSF55874">
    <property type="entry name" value="ATPase domain of HSP90 chaperone/DNA topoisomerase II/histidine kinase"/>
    <property type="match status" value="1"/>
</dbReference>
<keyword evidence="4" id="KW-1003">Cell membrane</keyword>
<dbReference type="PROSITE" id="PS50109">
    <property type="entry name" value="HIS_KIN"/>
    <property type="match status" value="1"/>
</dbReference>
<feature type="domain" description="HAMP" evidence="16">
    <location>
        <begin position="177"/>
        <end position="230"/>
    </location>
</feature>
<evidence type="ECO:0000256" key="6">
    <source>
        <dbReference type="ARBA" id="ARBA00022679"/>
    </source>
</evidence>
<dbReference type="InterPro" id="IPR003661">
    <property type="entry name" value="HisK_dim/P_dom"/>
</dbReference>
<dbReference type="RefSeq" id="WP_205959313.1">
    <property type="nucleotide sequence ID" value="NZ_CP121446.1"/>
</dbReference>
<dbReference type="SUPFAM" id="SSF47384">
    <property type="entry name" value="Homodimeric domain of signal transducing histidine kinase"/>
    <property type="match status" value="1"/>
</dbReference>
<evidence type="ECO:0000256" key="7">
    <source>
        <dbReference type="ARBA" id="ARBA00022692"/>
    </source>
</evidence>
<dbReference type="GO" id="GO:0005524">
    <property type="term" value="F:ATP binding"/>
    <property type="evidence" value="ECO:0007669"/>
    <property type="project" value="UniProtKB-KW"/>
</dbReference>
<dbReference type="GO" id="GO:0005886">
    <property type="term" value="C:plasma membrane"/>
    <property type="evidence" value="ECO:0007669"/>
    <property type="project" value="UniProtKB-SubCell"/>
</dbReference>
<sequence>MQMKRSSRTALLFLIPFLVVIFLFSLFIYYSVSSYSENYLFKLLEARANKVARENIDAKSLSKNLLMDNEATEKLPHEKDFFIPINDKLDIKAEAKKVGISQRFFSDAVKNGSAEFVTKQYLYKGIRYKSKAGDFIVITAAENYFEINQAKNLINTLLFAMGIASLILLYIAFYFSKNIFKPISAITEKVKEISSENLHLRLNENNTNDELNQLTMTFNNMLDRIETSFETQNNFISNASHELRTPLTAIIGETDVVLSKPRQAEDYIESLKIILQEAEKLDNKTKALLFLAQTGFNGKVQKFDKVRIDQLLWDVKENLESMNSKNKIYLDMELLPENPMKLKVNGNTQLLHLAFSNIISNGCKYSDFNTVTVSIGASDDFVYIVINDSGIGIPEDEIQYIYDPFFRASNTKNYEGYGIGLPLTRNILRMHNGKIFVNSVQEQGTTVQITIPTWKPEAV</sequence>
<dbReference type="SUPFAM" id="SSF158472">
    <property type="entry name" value="HAMP domain-like"/>
    <property type="match status" value="1"/>
</dbReference>
<keyword evidence="10" id="KW-0067">ATP-binding</keyword>
<evidence type="ECO:0000256" key="4">
    <source>
        <dbReference type="ARBA" id="ARBA00022475"/>
    </source>
</evidence>
<keyword evidence="12" id="KW-0902">Two-component regulatory system</keyword>
<feature type="domain" description="Histidine kinase" evidence="15">
    <location>
        <begin position="238"/>
        <end position="455"/>
    </location>
</feature>
<gene>
    <name evidence="17" type="ORF">HKT18_02725</name>
</gene>
<dbReference type="InterPro" id="IPR004358">
    <property type="entry name" value="Sig_transdc_His_kin-like_C"/>
</dbReference>
<evidence type="ECO:0000256" key="8">
    <source>
        <dbReference type="ARBA" id="ARBA00022741"/>
    </source>
</evidence>
<comment type="catalytic activity">
    <reaction evidence="1">
        <text>ATP + protein L-histidine = ADP + protein N-phospho-L-histidine.</text>
        <dbReference type="EC" id="2.7.13.3"/>
    </reaction>
</comment>
<dbReference type="InterPro" id="IPR003660">
    <property type="entry name" value="HAMP_dom"/>
</dbReference>
<reference evidence="17 18" key="1">
    <citation type="submission" date="2020-05" db="EMBL/GenBank/DDBJ databases">
        <title>Draft genome of Flavobacterium sp. IMCC34852.</title>
        <authorList>
            <person name="Song J."/>
            <person name="Cho J.-C."/>
        </authorList>
    </citation>
    <scope>NUCLEOTIDE SEQUENCE [LARGE SCALE GENOMIC DNA]</scope>
    <source>
        <strain evidence="17 18">IMCC34852</strain>
    </source>
</reference>
<dbReference type="SMART" id="SM00387">
    <property type="entry name" value="HATPase_c"/>
    <property type="match status" value="1"/>
</dbReference>
<evidence type="ECO:0000256" key="5">
    <source>
        <dbReference type="ARBA" id="ARBA00022553"/>
    </source>
</evidence>
<keyword evidence="13 14" id="KW-0472">Membrane</keyword>
<dbReference type="PANTHER" id="PTHR45528">
    <property type="entry name" value="SENSOR HISTIDINE KINASE CPXA"/>
    <property type="match status" value="1"/>
</dbReference>
<evidence type="ECO:0000256" key="12">
    <source>
        <dbReference type="ARBA" id="ARBA00023012"/>
    </source>
</evidence>
<dbReference type="AlphaFoldDB" id="A0A7Y3R7T8"/>
<evidence type="ECO:0000313" key="18">
    <source>
        <dbReference type="Proteomes" id="UP000536509"/>
    </source>
</evidence>
<dbReference type="PROSITE" id="PS50885">
    <property type="entry name" value="HAMP"/>
    <property type="match status" value="1"/>
</dbReference>
<evidence type="ECO:0000259" key="15">
    <source>
        <dbReference type="PROSITE" id="PS50109"/>
    </source>
</evidence>
<dbReference type="Proteomes" id="UP000536509">
    <property type="component" value="Unassembled WGS sequence"/>
</dbReference>
<dbReference type="CDD" id="cd00082">
    <property type="entry name" value="HisKA"/>
    <property type="match status" value="1"/>
</dbReference>
<keyword evidence="6" id="KW-0808">Transferase</keyword>
<evidence type="ECO:0000256" key="3">
    <source>
        <dbReference type="ARBA" id="ARBA00012438"/>
    </source>
</evidence>
<dbReference type="EC" id="2.7.13.3" evidence="3"/>
<dbReference type="Pfam" id="PF00512">
    <property type="entry name" value="HisKA"/>
    <property type="match status" value="1"/>
</dbReference>
<dbReference type="CDD" id="cd06225">
    <property type="entry name" value="HAMP"/>
    <property type="match status" value="1"/>
</dbReference>
<keyword evidence="5" id="KW-0597">Phosphoprotein</keyword>
<feature type="transmembrane region" description="Helical" evidence="14">
    <location>
        <begin position="12"/>
        <end position="32"/>
    </location>
</feature>
<name>A0A7Y3R7T8_9FLAO</name>
<dbReference type="InterPro" id="IPR005467">
    <property type="entry name" value="His_kinase_dom"/>
</dbReference>
<comment type="subcellular location">
    <subcellularLocation>
        <location evidence="2">Cell membrane</location>
        <topology evidence="2">Multi-pass membrane protein</topology>
    </subcellularLocation>
</comment>
<evidence type="ECO:0000256" key="9">
    <source>
        <dbReference type="ARBA" id="ARBA00022777"/>
    </source>
</evidence>
<dbReference type="Gene3D" id="1.10.287.130">
    <property type="match status" value="1"/>
</dbReference>
<dbReference type="Gene3D" id="6.10.340.10">
    <property type="match status" value="1"/>
</dbReference>
<evidence type="ECO:0000259" key="16">
    <source>
        <dbReference type="PROSITE" id="PS50885"/>
    </source>
</evidence>
<dbReference type="InterPro" id="IPR050398">
    <property type="entry name" value="HssS/ArlS-like"/>
</dbReference>
<keyword evidence="11 14" id="KW-1133">Transmembrane helix</keyword>
<dbReference type="Gene3D" id="3.30.565.10">
    <property type="entry name" value="Histidine kinase-like ATPase, C-terminal domain"/>
    <property type="match status" value="1"/>
</dbReference>
<evidence type="ECO:0000256" key="14">
    <source>
        <dbReference type="SAM" id="Phobius"/>
    </source>
</evidence>
<organism evidence="17 18">
    <name type="scientific">Flavobacterium rivulicola</name>
    <dbReference type="NCBI Taxonomy" id="2732161"/>
    <lineage>
        <taxon>Bacteria</taxon>
        <taxon>Pseudomonadati</taxon>
        <taxon>Bacteroidota</taxon>
        <taxon>Flavobacteriia</taxon>
        <taxon>Flavobacteriales</taxon>
        <taxon>Flavobacteriaceae</taxon>
        <taxon>Flavobacterium</taxon>
    </lineage>
</organism>
<evidence type="ECO:0000256" key="13">
    <source>
        <dbReference type="ARBA" id="ARBA00023136"/>
    </source>
</evidence>
<evidence type="ECO:0000256" key="10">
    <source>
        <dbReference type="ARBA" id="ARBA00022840"/>
    </source>
</evidence>
<keyword evidence="18" id="KW-1185">Reference proteome</keyword>
<dbReference type="Pfam" id="PF00672">
    <property type="entry name" value="HAMP"/>
    <property type="match status" value="1"/>
</dbReference>
<dbReference type="InterPro" id="IPR036890">
    <property type="entry name" value="HATPase_C_sf"/>
</dbReference>
<dbReference type="GO" id="GO:0000155">
    <property type="term" value="F:phosphorelay sensor kinase activity"/>
    <property type="evidence" value="ECO:0007669"/>
    <property type="project" value="InterPro"/>
</dbReference>
<keyword evidence="7 14" id="KW-0812">Transmembrane</keyword>
<dbReference type="InterPro" id="IPR036097">
    <property type="entry name" value="HisK_dim/P_sf"/>
</dbReference>
<evidence type="ECO:0000256" key="2">
    <source>
        <dbReference type="ARBA" id="ARBA00004651"/>
    </source>
</evidence>
<dbReference type="PRINTS" id="PR00344">
    <property type="entry name" value="BCTRLSENSOR"/>
</dbReference>
<keyword evidence="9" id="KW-0418">Kinase</keyword>
<keyword evidence="8" id="KW-0547">Nucleotide-binding</keyword>
<dbReference type="PANTHER" id="PTHR45528:SF1">
    <property type="entry name" value="SENSOR HISTIDINE KINASE CPXA"/>
    <property type="match status" value="1"/>
</dbReference>
<feature type="transmembrane region" description="Helical" evidence="14">
    <location>
        <begin position="153"/>
        <end position="175"/>
    </location>
</feature>